<dbReference type="Pfam" id="PF01393">
    <property type="entry name" value="Chromo_shadow"/>
    <property type="match status" value="1"/>
</dbReference>
<dbReference type="EMBL" id="JABCKV010000095">
    <property type="protein sequence ID" value="KAG5643804.1"/>
    <property type="molecule type" value="Genomic_DNA"/>
</dbReference>
<evidence type="ECO:0000313" key="5">
    <source>
        <dbReference type="EMBL" id="KAG5643804.1"/>
    </source>
</evidence>
<reference evidence="5" key="1">
    <citation type="submission" date="2020-07" db="EMBL/GenBank/DDBJ databases">
        <authorList>
            <person name="Nieuwenhuis M."/>
            <person name="Van De Peppel L.J.J."/>
        </authorList>
    </citation>
    <scope>NUCLEOTIDE SEQUENCE</scope>
    <source>
        <strain evidence="5">AP01</strain>
        <tissue evidence="5">Mycelium</tissue>
    </source>
</reference>
<dbReference type="SMART" id="SM00298">
    <property type="entry name" value="CHROMO"/>
    <property type="match status" value="1"/>
</dbReference>
<evidence type="ECO:0000256" key="2">
    <source>
        <dbReference type="ARBA" id="ARBA00023242"/>
    </source>
</evidence>
<gene>
    <name evidence="5" type="ORF">DXG03_009627</name>
</gene>
<dbReference type="AlphaFoldDB" id="A0A9P7G6H6"/>
<reference evidence="5" key="2">
    <citation type="submission" date="2021-10" db="EMBL/GenBank/DDBJ databases">
        <title>Phylogenomics reveals ancestral predisposition of the termite-cultivated fungus Termitomyces towards a domesticated lifestyle.</title>
        <authorList>
            <person name="Auxier B."/>
            <person name="Grum-Grzhimaylo A."/>
            <person name="Cardenas M.E."/>
            <person name="Lodge J.D."/>
            <person name="Laessoe T."/>
            <person name="Pedersen O."/>
            <person name="Smith M.E."/>
            <person name="Kuyper T.W."/>
            <person name="Franco-Molano E.A."/>
            <person name="Baroni T.J."/>
            <person name="Aanen D.K."/>
        </authorList>
    </citation>
    <scope>NUCLEOTIDE SEQUENCE</scope>
    <source>
        <strain evidence="5">AP01</strain>
        <tissue evidence="5">Mycelium</tissue>
    </source>
</reference>
<keyword evidence="2" id="KW-0539">Nucleus</keyword>
<evidence type="ECO:0000256" key="1">
    <source>
        <dbReference type="ARBA" id="ARBA00004123"/>
    </source>
</evidence>
<dbReference type="InterPro" id="IPR016197">
    <property type="entry name" value="Chromo-like_dom_sf"/>
</dbReference>
<evidence type="ECO:0000313" key="6">
    <source>
        <dbReference type="Proteomes" id="UP000775547"/>
    </source>
</evidence>
<dbReference type="InterPro" id="IPR051219">
    <property type="entry name" value="Heterochromatin_chromo-domain"/>
</dbReference>
<dbReference type="Pfam" id="PF00385">
    <property type="entry name" value="Chromo"/>
    <property type="match status" value="1"/>
</dbReference>
<dbReference type="PROSITE" id="PS50013">
    <property type="entry name" value="CHROMO_2"/>
    <property type="match status" value="1"/>
</dbReference>
<dbReference type="InterPro" id="IPR000953">
    <property type="entry name" value="Chromo/chromo_shadow_dom"/>
</dbReference>
<comment type="caution">
    <text evidence="5">The sequence shown here is derived from an EMBL/GenBank/DDBJ whole genome shotgun (WGS) entry which is preliminary data.</text>
</comment>
<feature type="compositionally biased region" description="Low complexity" evidence="3">
    <location>
        <begin position="115"/>
        <end position="135"/>
    </location>
</feature>
<accession>A0A9P7G6H6</accession>
<dbReference type="GO" id="GO:0006338">
    <property type="term" value="P:chromatin remodeling"/>
    <property type="evidence" value="ECO:0007669"/>
    <property type="project" value="UniProtKB-ARBA"/>
</dbReference>
<proteinExistence type="predicted"/>
<keyword evidence="6" id="KW-1185">Reference proteome</keyword>
<evidence type="ECO:0000256" key="3">
    <source>
        <dbReference type="SAM" id="MobiDB-lite"/>
    </source>
</evidence>
<name>A0A9P7G6H6_9AGAR</name>
<protein>
    <recommendedName>
        <fullName evidence="4">Chromo domain-containing protein</fullName>
    </recommendedName>
</protein>
<comment type="subcellular location">
    <subcellularLocation>
        <location evidence="1">Nucleus</location>
    </subcellularLocation>
</comment>
<dbReference type="PANTHER" id="PTHR22812">
    <property type="entry name" value="CHROMOBOX PROTEIN"/>
    <property type="match status" value="1"/>
</dbReference>
<feature type="compositionally biased region" description="Basic and acidic residues" evidence="3">
    <location>
        <begin position="158"/>
        <end position="169"/>
    </location>
</feature>
<dbReference type="Gene3D" id="2.40.50.40">
    <property type="match status" value="2"/>
</dbReference>
<dbReference type="GO" id="GO:0005634">
    <property type="term" value="C:nucleus"/>
    <property type="evidence" value="ECO:0007669"/>
    <property type="project" value="UniProtKB-SubCell"/>
</dbReference>
<dbReference type="OrthoDB" id="433924at2759"/>
<dbReference type="InterPro" id="IPR008251">
    <property type="entry name" value="Chromo_shadow_dom"/>
</dbReference>
<feature type="region of interest" description="Disordered" evidence="3">
    <location>
        <begin position="1"/>
        <end position="56"/>
    </location>
</feature>
<feature type="domain" description="Chromo" evidence="4">
    <location>
        <begin position="56"/>
        <end position="118"/>
    </location>
</feature>
<feature type="compositionally biased region" description="Acidic residues" evidence="3">
    <location>
        <begin position="35"/>
        <end position="56"/>
    </location>
</feature>
<evidence type="ECO:0000259" key="4">
    <source>
        <dbReference type="PROSITE" id="PS50013"/>
    </source>
</evidence>
<dbReference type="Proteomes" id="UP000775547">
    <property type="component" value="Unassembled WGS sequence"/>
</dbReference>
<dbReference type="InterPro" id="IPR023780">
    <property type="entry name" value="Chromo_domain"/>
</dbReference>
<feature type="region of interest" description="Disordered" evidence="3">
    <location>
        <begin position="109"/>
        <end position="188"/>
    </location>
</feature>
<dbReference type="SUPFAM" id="SSF54160">
    <property type="entry name" value="Chromo domain-like"/>
    <property type="match status" value="2"/>
</dbReference>
<feature type="compositionally biased region" description="Low complexity" evidence="3">
    <location>
        <begin position="148"/>
        <end position="157"/>
    </location>
</feature>
<organism evidence="5 6">
    <name type="scientific">Asterophora parasitica</name>
    <dbReference type="NCBI Taxonomy" id="117018"/>
    <lineage>
        <taxon>Eukaryota</taxon>
        <taxon>Fungi</taxon>
        <taxon>Dikarya</taxon>
        <taxon>Basidiomycota</taxon>
        <taxon>Agaricomycotina</taxon>
        <taxon>Agaricomycetes</taxon>
        <taxon>Agaricomycetidae</taxon>
        <taxon>Agaricales</taxon>
        <taxon>Tricholomatineae</taxon>
        <taxon>Lyophyllaceae</taxon>
        <taxon>Asterophora</taxon>
    </lineage>
</organism>
<sequence>MAKVSPVRSVGGSDNEGTPSPPKTAGKKSKKASEEPMEVDNEDEEEASEDEGEEEYEIEAILDAKRGSFPEGRIGYFVKWKGYDETENSWVDENDAGNADALIKEYWKQTKARQAKTPAKAPAKPRKSAASASASVAEPSTKKRGRKSLPAPASSASARDETDVTEVRAAKKAKKNGTAKAKSDGEEEEAHFTNMAAYMAIPSWEHLVSNVDTIERNIDGTLSIYFKLVDGQLIKEDSKLCAERFPQKVS</sequence>